<organism evidence="2 3">
    <name type="scientific">Phytophthora megakarya</name>
    <dbReference type="NCBI Taxonomy" id="4795"/>
    <lineage>
        <taxon>Eukaryota</taxon>
        <taxon>Sar</taxon>
        <taxon>Stramenopiles</taxon>
        <taxon>Oomycota</taxon>
        <taxon>Peronosporomycetes</taxon>
        <taxon>Peronosporales</taxon>
        <taxon>Peronosporaceae</taxon>
        <taxon>Phytophthora</taxon>
    </lineage>
</organism>
<sequence length="285" mass="32052">MGFLRNIAGLGIAVFVAGLVAQATHLQLYAAVCVGLQWLSALHAVPQQDERFFDVTGSATYAVVSLLGYTASSSVTWRETLLTALVWLWCVRLGAFLFLRISECGEDKRFREIRVNPLRFLGVWSLQGLWVLLTALPVLLTLKHGVRDNHVSSLDVVGLSLWLGGYVLEVTADYQKTQFRRDESKKGQFIQSGLWYYSRHPNYCGEIMMWSGVFCVSVHTLPTLALKCWAALSPAFVAFLLLFVSGVPLLEKQAEERWGDTMEYQTYKAQTSVLLPMPKHKTKKE</sequence>
<evidence type="ECO:0000313" key="3">
    <source>
        <dbReference type="Proteomes" id="UP000198211"/>
    </source>
</evidence>
<proteinExistence type="predicted"/>
<feature type="transmembrane region" description="Helical" evidence="1">
    <location>
        <begin position="120"/>
        <end position="140"/>
    </location>
</feature>
<name>A0A225X0H7_9STRA</name>
<dbReference type="Gene3D" id="1.20.120.1630">
    <property type="match status" value="1"/>
</dbReference>
<protein>
    <submittedName>
        <fullName evidence="2">5 alpha steroid reductase</fullName>
    </submittedName>
</protein>
<dbReference type="GO" id="GO:0016020">
    <property type="term" value="C:membrane"/>
    <property type="evidence" value="ECO:0007669"/>
    <property type="project" value="TreeGrafter"/>
</dbReference>
<dbReference type="PROSITE" id="PS50244">
    <property type="entry name" value="S5A_REDUCTASE"/>
    <property type="match status" value="1"/>
</dbReference>
<dbReference type="Proteomes" id="UP000198211">
    <property type="component" value="Unassembled WGS sequence"/>
</dbReference>
<dbReference type="PANTHER" id="PTHR32251:SF17">
    <property type="entry name" value="STEROID 5-ALPHA REDUCTASE C-TERMINAL DOMAIN-CONTAINING PROTEIN"/>
    <property type="match status" value="1"/>
</dbReference>
<feature type="transmembrane region" description="Helical" evidence="1">
    <location>
        <begin position="231"/>
        <end position="250"/>
    </location>
</feature>
<gene>
    <name evidence="2" type="ORF">PHMEG_0001722</name>
</gene>
<keyword evidence="1" id="KW-0812">Transmembrane</keyword>
<evidence type="ECO:0000313" key="2">
    <source>
        <dbReference type="EMBL" id="OWZ23391.1"/>
    </source>
</evidence>
<dbReference type="InterPro" id="IPR010721">
    <property type="entry name" value="UstE-like"/>
</dbReference>
<dbReference type="Pfam" id="PF06966">
    <property type="entry name" value="DUF1295"/>
    <property type="match status" value="1"/>
</dbReference>
<keyword evidence="3" id="KW-1185">Reference proteome</keyword>
<comment type="caution">
    <text evidence="2">The sequence shown here is derived from an EMBL/GenBank/DDBJ whole genome shotgun (WGS) entry which is preliminary data.</text>
</comment>
<dbReference type="AlphaFoldDB" id="A0A225X0H7"/>
<dbReference type="PANTHER" id="PTHR32251">
    <property type="entry name" value="3-OXO-5-ALPHA-STEROID 4-DEHYDROGENASE"/>
    <property type="match status" value="1"/>
</dbReference>
<accession>A0A225X0H7</accession>
<reference evidence="3" key="1">
    <citation type="submission" date="2017-03" db="EMBL/GenBank/DDBJ databases">
        <title>Phytopthora megakarya and P. palmivora, two closely related causual agents of cacao black pod achieved similar genome size and gene model numbers by different mechanisms.</title>
        <authorList>
            <person name="Ali S."/>
            <person name="Shao J."/>
            <person name="Larry D.J."/>
            <person name="Kronmiller B."/>
            <person name="Shen D."/>
            <person name="Strem M.D."/>
            <person name="Melnick R.L."/>
            <person name="Guiltinan M.J."/>
            <person name="Tyler B.M."/>
            <person name="Meinhardt L.W."/>
            <person name="Bailey B.A."/>
        </authorList>
    </citation>
    <scope>NUCLEOTIDE SEQUENCE [LARGE SCALE GENOMIC DNA]</scope>
    <source>
        <strain evidence="3">zdho120</strain>
    </source>
</reference>
<keyword evidence="1" id="KW-1133">Transmembrane helix</keyword>
<evidence type="ECO:0000256" key="1">
    <source>
        <dbReference type="SAM" id="Phobius"/>
    </source>
</evidence>
<keyword evidence="1" id="KW-0472">Membrane</keyword>
<feature type="transmembrane region" description="Helical" evidence="1">
    <location>
        <begin position="81"/>
        <end position="99"/>
    </location>
</feature>
<dbReference type="EMBL" id="NBNE01000067">
    <property type="protein sequence ID" value="OWZ23391.1"/>
    <property type="molecule type" value="Genomic_DNA"/>
</dbReference>
<dbReference type="OrthoDB" id="201504at2759"/>